<accession>G8JXQ5</accession>
<feature type="compositionally biased region" description="Polar residues" evidence="3">
    <location>
        <begin position="1534"/>
        <end position="1544"/>
    </location>
</feature>
<feature type="region of interest" description="Disordered" evidence="3">
    <location>
        <begin position="916"/>
        <end position="935"/>
    </location>
</feature>
<dbReference type="GO" id="GO:0005935">
    <property type="term" value="C:cellular bud neck"/>
    <property type="evidence" value="ECO:0007669"/>
    <property type="project" value="TreeGrafter"/>
</dbReference>
<dbReference type="InterPro" id="IPR039892">
    <property type="entry name" value="Spa2/Sph1"/>
</dbReference>
<feature type="compositionally biased region" description="Polar residues" evidence="3">
    <location>
        <begin position="1432"/>
        <end position="1446"/>
    </location>
</feature>
<feature type="compositionally biased region" description="Polar residues" evidence="3">
    <location>
        <begin position="1517"/>
        <end position="1527"/>
    </location>
</feature>
<dbReference type="GeneID" id="11472757"/>
<gene>
    <name evidence="5" type="ordered locus">Ecym_8356</name>
</gene>
<feature type="compositionally biased region" description="Basic and acidic residues" evidence="3">
    <location>
        <begin position="244"/>
        <end position="255"/>
    </location>
</feature>
<evidence type="ECO:0000256" key="1">
    <source>
        <dbReference type="ARBA" id="ARBA00022737"/>
    </source>
</evidence>
<dbReference type="PANTHER" id="PTHR21601:SF0">
    <property type="entry name" value="PROTEIN SPA2-RELATED"/>
    <property type="match status" value="1"/>
</dbReference>
<dbReference type="EMBL" id="CP002504">
    <property type="protein sequence ID" value="AET41629.1"/>
    <property type="molecule type" value="Genomic_DNA"/>
</dbReference>
<evidence type="ECO:0000259" key="4">
    <source>
        <dbReference type="SMART" id="SM00555"/>
    </source>
</evidence>
<dbReference type="GO" id="GO:0036267">
    <property type="term" value="P:invasive filamentous growth"/>
    <property type="evidence" value="ECO:0007669"/>
    <property type="project" value="TreeGrafter"/>
</dbReference>
<feature type="region of interest" description="Disordered" evidence="3">
    <location>
        <begin position="961"/>
        <end position="989"/>
    </location>
</feature>
<keyword evidence="6" id="KW-1185">Reference proteome</keyword>
<feature type="compositionally biased region" description="Polar residues" evidence="3">
    <location>
        <begin position="1159"/>
        <end position="1171"/>
    </location>
</feature>
<dbReference type="GO" id="GO:0007124">
    <property type="term" value="P:pseudohyphal growth"/>
    <property type="evidence" value="ECO:0007669"/>
    <property type="project" value="TreeGrafter"/>
</dbReference>
<dbReference type="Gene3D" id="1.20.120.330">
    <property type="entry name" value="Nucleotidyltransferases domain 2"/>
    <property type="match status" value="1"/>
</dbReference>
<organism evidence="5 6">
    <name type="scientific">Eremothecium cymbalariae (strain CBS 270.75 / DBVPG 7215 / KCTC 17166 / NRRL Y-17582)</name>
    <name type="common">Yeast</name>
    <dbReference type="NCBI Taxonomy" id="931890"/>
    <lineage>
        <taxon>Eukaryota</taxon>
        <taxon>Fungi</taxon>
        <taxon>Dikarya</taxon>
        <taxon>Ascomycota</taxon>
        <taxon>Saccharomycotina</taxon>
        <taxon>Saccharomycetes</taxon>
        <taxon>Saccharomycetales</taxon>
        <taxon>Saccharomycetaceae</taxon>
        <taxon>Eremothecium</taxon>
    </lineage>
</organism>
<dbReference type="GO" id="GO:0005934">
    <property type="term" value="C:cellular bud tip"/>
    <property type="evidence" value="ECO:0007669"/>
    <property type="project" value="TreeGrafter"/>
</dbReference>
<feature type="compositionally biased region" description="Low complexity" evidence="3">
    <location>
        <begin position="793"/>
        <end position="809"/>
    </location>
</feature>
<feature type="compositionally biased region" description="Low complexity" evidence="3">
    <location>
        <begin position="262"/>
        <end position="276"/>
    </location>
</feature>
<keyword evidence="2" id="KW-0175">Coiled coil</keyword>
<feature type="compositionally biased region" description="Polar residues" evidence="3">
    <location>
        <begin position="1551"/>
        <end position="1561"/>
    </location>
</feature>
<feature type="compositionally biased region" description="Polar residues" evidence="3">
    <location>
        <begin position="762"/>
        <end position="774"/>
    </location>
</feature>
<dbReference type="GO" id="GO:0043332">
    <property type="term" value="C:mating projection tip"/>
    <property type="evidence" value="ECO:0007669"/>
    <property type="project" value="TreeGrafter"/>
</dbReference>
<feature type="compositionally biased region" description="Polar residues" evidence="3">
    <location>
        <begin position="1585"/>
        <end position="1595"/>
    </location>
</feature>
<feature type="compositionally biased region" description="Polar residues" evidence="3">
    <location>
        <begin position="149"/>
        <end position="187"/>
    </location>
</feature>
<feature type="compositionally biased region" description="Basic and acidic residues" evidence="3">
    <location>
        <begin position="961"/>
        <end position="971"/>
    </location>
</feature>
<feature type="compositionally biased region" description="Polar residues" evidence="3">
    <location>
        <begin position="277"/>
        <end position="291"/>
    </location>
</feature>
<dbReference type="InterPro" id="IPR013724">
    <property type="entry name" value="GIT_SHD"/>
</dbReference>
<feature type="compositionally biased region" description="Basic and acidic residues" evidence="3">
    <location>
        <begin position="132"/>
        <end position="145"/>
    </location>
</feature>
<keyword evidence="1" id="KW-0677">Repeat</keyword>
<feature type="compositionally biased region" description="Polar residues" evidence="3">
    <location>
        <begin position="1602"/>
        <end position="1616"/>
    </location>
</feature>
<sequence>MVDDIQDLFPGQLNQVYGYYVALRQFCDVTGSSQDRSSSSRAQKARAKLLRLSPAQFFELSTDVYDELQRRIDEAQDQPDHLLPKEHFHVKRNQARQKLANLSQTRFNDLVDDILFEITRRGYHNQPVVPESRGDEGQGSKDELRNSGLRRSNQSSPESASRGGSNMGQAGQGSNQPVRKSASSVRKQLGKNVQSHNLNLENNQEAAESKVPLMVTPNTSIQTSQVIPKKASIDWSTEEEEDNFREARDIDDGHPKSSQPFSSDLSADIDLDLNISAQSPGRNHVSSTPSAKSLGLDESAISATSPLYTNTDSSSRKALSSLSDRDKDRDIVLLLEEGNKLEAKIRQMSEDYKTLEFKSGQLDGQVSILSSEKRSLNEKVEELSSQLQSSKAEINTLKGELSSKIDDAEKRDEIQQELTLLNKQLNELKFENEAFKQKNITLTIQLADQDAVVGKSFNDTFKSKLSALNGQLEELVTENQTLKLSNVELKNQLAKQQELNTNRPVDESFQKRLSAMSNQLNDLSIENETLKQTNTELTLKLKRISSITSAPINVSPLSSKGSNVTLDSISKFISPQGSISLPLIKSFNTNLETIFKHLSQGEQTGDVLFEDIARISDVVDKIINSTSQPDHEQATLLVKAANSHAITTIRYYATYPTILPVFTAESALTSISFAVCKLVSVAGLKRGSGEDLPITPLTKMSNETSSQPNLPQGGSNDNSISSLSHSSFGEEEVSTVKPLRITQKVSSLTPPRDKPSVPRRPSGTSLISSMMSGTSKKDTPKNRNKLNLFIPTSGSSSASRRSSESVSSVDKNSVPFVNPEINVSTPEETNGTPPSMNKVLDKLNDSGKSSLSNRSTDIKVTAETPNAVSSAANISDTVNDLTQTAGILLGGKASEEQKDAEYQKDNVKKAGTEMSNSVSLDLAEPRPSLNYNDKSSKEYIKDIHGRRDNEQKPVLKEMDFTLKNKHPDREGFSVASSEKARSTSDSPLSMSFIKSNTLTHSDTQNHTTVHFTRTTLVRKIFSGYSDDSDIETSGSAENSSPASPSADDLTYQALKQSMKGNRESSSASPESSLRSSTFKTGVIASPGPLRPQIPVTKESSGRNFNLEATQVANRTPTSVLELQSASSRHELFSENRAAFRPASVTDGNKPLIGTEDSKSPTSSYETDNNGSPERVVSSDSSSVLEYSGTIVENVRLASAVTDVRENLNSSPLSGSGTLKSMFPNDVASQLNMPINNIEFSGSGSPSVESRGNKALGFETPSEELENSITTNCEELPSIDLRNNIDIQKIANASTGGVQNPVKRVLVSTKRNSIFQHSSDSKKSIEGLARTLSDEDLNATASDIAKKSSKEVNSVKSVAVINFEEPLHVSENLIPRNIDNIDLSPVIATPEKPILNSRSIVGSADKRKEEPVANAEDKDTKHTGISEEPFNEGTPNHTKSPATTNIHSPGAKDASTKLTEIADNREMPAVSLKMTTESRQLVNEPSTVRESPSKTPRLVNEPSTVKQSPSKTPRLVNEPSTVKQSPSKTPRLVNEPSTVKQSPSKTPRLVNEPSTVKESPSKTPRLVNEPSTVKQSPSKTPRLVNEPSTVKQSPSKTPRLVNEPSTVKQSPSKTFESNPAYPSELPQTPSEGGDRNDDTQSYEEEELDFNVEEFDIENPDNTLAELLLYLEHQTMDVICTIQSLLTSIKQPKATTGELRQKSSAICQVIGQMVGATSVSMNQSRNAALKEHGNWVVQNLVDCRRRMAVLCNLKSDGVLLSDEQDDQFADKHFKQRLAGVAFDVAKCTKELVKSVEEASLKEEIEYLNSKLTK</sequence>
<feature type="compositionally biased region" description="Basic and acidic residues" evidence="3">
    <location>
        <begin position="1403"/>
        <end position="1424"/>
    </location>
</feature>
<dbReference type="InParanoid" id="G8JXQ5"/>
<dbReference type="STRING" id="931890.G8JXQ5"/>
<dbReference type="OrthoDB" id="5588096at2759"/>
<feature type="compositionally biased region" description="Low complexity" evidence="3">
    <location>
        <begin position="715"/>
        <end position="727"/>
    </location>
</feature>
<dbReference type="eggNOG" id="ENOG502QS1N">
    <property type="taxonomic scope" value="Eukaryota"/>
</dbReference>
<reference evidence="6" key="1">
    <citation type="journal article" date="2012" name="G3 (Bethesda)">
        <title>Pichia sorbitophila, an interspecies yeast hybrid reveals early steps of genome resolution following polyploidization.</title>
        <authorList>
            <person name="Leh Louis V."/>
            <person name="Despons L."/>
            <person name="Friedrich A."/>
            <person name="Martin T."/>
            <person name="Durrens P."/>
            <person name="Casaregola S."/>
            <person name="Neuveglise C."/>
            <person name="Fairhead C."/>
            <person name="Marck C."/>
            <person name="Cruz J.A."/>
            <person name="Straub M.L."/>
            <person name="Kugler V."/>
            <person name="Sacerdot C."/>
            <person name="Uzunov Z."/>
            <person name="Thierry A."/>
            <person name="Weiss S."/>
            <person name="Bleykasten C."/>
            <person name="De Montigny J."/>
            <person name="Jacques N."/>
            <person name="Jung P."/>
            <person name="Lemaire M."/>
            <person name="Mallet S."/>
            <person name="Morel G."/>
            <person name="Richard G.F."/>
            <person name="Sarkar A."/>
            <person name="Savel G."/>
            <person name="Schacherer J."/>
            <person name="Seret M.L."/>
            <person name="Talla E."/>
            <person name="Samson G."/>
            <person name="Jubin C."/>
            <person name="Poulain J."/>
            <person name="Vacherie B."/>
            <person name="Barbe V."/>
            <person name="Pelletier E."/>
            <person name="Sherman D.J."/>
            <person name="Westhof E."/>
            <person name="Weissenbach J."/>
            <person name="Baret P.V."/>
            <person name="Wincker P."/>
            <person name="Gaillardin C."/>
            <person name="Dujon B."/>
            <person name="Souciet J.L."/>
        </authorList>
    </citation>
    <scope>NUCLEOTIDE SEQUENCE [LARGE SCALE GENOMIC DNA]</scope>
    <source>
        <strain evidence="6">CBS 270.75 / DBVPG 7215 / KCTC 17166 / NRRL Y-17582</strain>
    </source>
</reference>
<feature type="compositionally biased region" description="Polar residues" evidence="3">
    <location>
        <begin position="1500"/>
        <end position="1510"/>
    </location>
</feature>
<dbReference type="PANTHER" id="PTHR21601">
    <property type="entry name" value="SPA2 PROTEIN"/>
    <property type="match status" value="1"/>
</dbReference>
<name>G8JXQ5_ERECY</name>
<dbReference type="Proteomes" id="UP000006790">
    <property type="component" value="Chromosome 8"/>
</dbReference>
<feature type="compositionally biased region" description="Polar residues" evidence="3">
    <location>
        <begin position="1568"/>
        <end position="1578"/>
    </location>
</feature>
<dbReference type="FunCoup" id="G8JXQ5">
    <property type="interactions" value="211"/>
</dbReference>
<feature type="domain" description="GIT Spa2 homology (SHD)" evidence="4">
    <location>
        <begin position="45"/>
        <end position="75"/>
    </location>
</feature>
<dbReference type="OMA" id="MKRNQAR"/>
<feature type="coiled-coil region" evidence="2">
    <location>
        <begin position="331"/>
        <end position="540"/>
    </location>
</feature>
<feature type="compositionally biased region" description="Polar residues" evidence="3">
    <location>
        <begin position="821"/>
        <end position="835"/>
    </location>
</feature>
<dbReference type="GO" id="GO:0000131">
    <property type="term" value="C:incipient cellular bud site"/>
    <property type="evidence" value="ECO:0007669"/>
    <property type="project" value="TreeGrafter"/>
</dbReference>
<dbReference type="GO" id="GO:0005078">
    <property type="term" value="F:MAP-kinase scaffold activity"/>
    <property type="evidence" value="ECO:0007669"/>
    <property type="project" value="TreeGrafter"/>
</dbReference>
<dbReference type="SMART" id="SM00555">
    <property type="entry name" value="GIT"/>
    <property type="match status" value="2"/>
</dbReference>
<feature type="region of interest" description="Disordered" evidence="3">
    <location>
        <begin position="222"/>
        <end position="297"/>
    </location>
</feature>
<dbReference type="KEGG" id="erc:Ecym_8356"/>
<evidence type="ECO:0000313" key="5">
    <source>
        <dbReference type="EMBL" id="AET41629.1"/>
    </source>
</evidence>
<feature type="region of interest" description="Disordered" evidence="3">
    <location>
        <begin position="1027"/>
        <end position="1102"/>
    </location>
</feature>
<feature type="domain" description="GIT Spa2 homology (SHD)" evidence="4">
    <location>
        <begin position="95"/>
        <end position="125"/>
    </location>
</feature>
<proteinExistence type="predicted"/>
<dbReference type="GO" id="GO:0005826">
    <property type="term" value="C:actomyosin contractile ring"/>
    <property type="evidence" value="ECO:0007669"/>
    <property type="project" value="TreeGrafter"/>
</dbReference>
<feature type="compositionally biased region" description="Low complexity" evidence="3">
    <location>
        <begin position="1064"/>
        <end position="1076"/>
    </location>
</feature>
<feature type="compositionally biased region" description="Polar residues" evidence="3">
    <location>
        <begin position="1472"/>
        <end position="1493"/>
    </location>
</feature>
<dbReference type="GO" id="GO:1902716">
    <property type="term" value="C:cell cortex of growing cell tip"/>
    <property type="evidence" value="ECO:0007669"/>
    <property type="project" value="TreeGrafter"/>
</dbReference>
<feature type="compositionally biased region" description="Polar residues" evidence="3">
    <location>
        <begin position="698"/>
        <end position="714"/>
    </location>
</feature>
<dbReference type="Pfam" id="PF12205">
    <property type="entry name" value="GIT1_C"/>
    <property type="match status" value="1"/>
</dbReference>
<dbReference type="HOGENOM" id="CLU_002012_0_0_1"/>
<protein>
    <recommendedName>
        <fullName evidence="4">GIT Spa2 homology (SHD) domain-containing protein</fullName>
    </recommendedName>
</protein>
<dbReference type="Pfam" id="PF08518">
    <property type="entry name" value="GIT_SHD"/>
    <property type="match status" value="2"/>
</dbReference>
<feature type="region of interest" description="Disordered" evidence="3">
    <location>
        <begin position="690"/>
        <end position="839"/>
    </location>
</feature>
<evidence type="ECO:0000313" key="6">
    <source>
        <dbReference type="Proteomes" id="UP000006790"/>
    </source>
</evidence>
<feature type="region of interest" description="Disordered" evidence="3">
    <location>
        <begin position="1133"/>
        <end position="1180"/>
    </location>
</feature>
<evidence type="ECO:0000256" key="3">
    <source>
        <dbReference type="SAM" id="MobiDB-lite"/>
    </source>
</evidence>
<dbReference type="RefSeq" id="XP_003648446.1">
    <property type="nucleotide sequence ID" value="XM_003648398.1"/>
</dbReference>
<evidence type="ECO:0000256" key="2">
    <source>
        <dbReference type="SAM" id="Coils"/>
    </source>
</evidence>
<dbReference type="GO" id="GO:0007121">
    <property type="term" value="P:bipolar cellular bud site selection"/>
    <property type="evidence" value="ECO:0007669"/>
    <property type="project" value="TreeGrafter"/>
</dbReference>
<dbReference type="InterPro" id="IPR022018">
    <property type="entry name" value="GIT1_C"/>
</dbReference>
<feature type="region of interest" description="Disordered" evidence="3">
    <location>
        <begin position="1397"/>
        <end position="1642"/>
    </location>
</feature>
<feature type="region of interest" description="Disordered" evidence="3">
    <location>
        <begin position="126"/>
        <end position="187"/>
    </location>
</feature>
<feature type="compositionally biased region" description="Low complexity" evidence="3">
    <location>
        <begin position="1033"/>
        <end position="1046"/>
    </location>
</feature>